<dbReference type="SUPFAM" id="SSF50129">
    <property type="entry name" value="GroES-like"/>
    <property type="match status" value="1"/>
</dbReference>
<dbReference type="Gene3D" id="3.40.50.720">
    <property type="entry name" value="NAD(P)-binding Rossmann-like Domain"/>
    <property type="match status" value="1"/>
</dbReference>
<protein>
    <submittedName>
        <fullName evidence="2">NADP-dependent oxidoreductase</fullName>
        <ecNumber evidence="2">1.-.-.-</ecNumber>
    </submittedName>
</protein>
<evidence type="ECO:0000259" key="1">
    <source>
        <dbReference type="SMART" id="SM00829"/>
    </source>
</evidence>
<evidence type="ECO:0000313" key="2">
    <source>
        <dbReference type="EMBL" id="XBO45113.1"/>
    </source>
</evidence>
<dbReference type="RefSeq" id="WP_406832597.1">
    <property type="nucleotide sequence ID" value="NZ_CP157483.1"/>
</dbReference>
<accession>A0AAU7JXW4</accession>
<proteinExistence type="predicted"/>
<dbReference type="GO" id="GO:0016491">
    <property type="term" value="F:oxidoreductase activity"/>
    <property type="evidence" value="ECO:0007669"/>
    <property type="project" value="UniProtKB-KW"/>
</dbReference>
<sequence>MKAIRFHQYGDADVLRHDDVEVPTPGPGQVRIRVAGTTFNSVDANIRAGAMQGPMPLTLPHVPGLDVSGTVGALGDDVHARQVGDRVIGFLPFTVDGASADHVIATADDLTAAPSTIPLADAAALPLVGLTAWQALFEHAGLEAGQRILVNGAAGAVGGYAVQLAARAGAHVIATGRASSRQHLLDLGAAEVVDHESTDVVSAVTEPVDVLLNLAPITPEQFARLADRVADGGVVVNTTVWMLAPSDESRGLRGIDMYVRSDAQQLSQLVALVDRGELAVDVAERVALSDLPAVHARAAAGALTGKVVVVPDA</sequence>
<dbReference type="EMBL" id="CP157483">
    <property type="protein sequence ID" value="XBO45113.1"/>
    <property type="molecule type" value="Genomic_DNA"/>
</dbReference>
<dbReference type="InterPro" id="IPR052733">
    <property type="entry name" value="Chloroplast_QOR"/>
</dbReference>
<dbReference type="SUPFAM" id="SSF51735">
    <property type="entry name" value="NAD(P)-binding Rossmann-fold domains"/>
    <property type="match status" value="1"/>
</dbReference>
<keyword evidence="2" id="KW-0560">Oxidoreductase</keyword>
<gene>
    <name evidence="2" type="ORF">ABEG17_07185</name>
</gene>
<feature type="domain" description="Enoyl reductase (ER)" evidence="1">
    <location>
        <begin position="10"/>
        <end position="309"/>
    </location>
</feature>
<dbReference type="AlphaFoldDB" id="A0AAU7JXW4"/>
<reference evidence="2" key="1">
    <citation type="submission" date="2024-05" db="EMBL/GenBank/DDBJ databases">
        <authorList>
            <person name="Kim S."/>
            <person name="Heo J."/>
            <person name="Choi H."/>
            <person name="Choi Y."/>
            <person name="Kwon S.-W."/>
            <person name="Kim Y."/>
        </authorList>
    </citation>
    <scope>NUCLEOTIDE SEQUENCE</scope>
    <source>
        <strain evidence="2">KACC 23699</strain>
    </source>
</reference>
<dbReference type="EC" id="1.-.-.-" evidence="2"/>
<name>A0AAU7JXW4_9MICO</name>
<dbReference type="SMART" id="SM00829">
    <property type="entry name" value="PKS_ER"/>
    <property type="match status" value="1"/>
</dbReference>
<dbReference type="InterPro" id="IPR011032">
    <property type="entry name" value="GroES-like_sf"/>
</dbReference>
<dbReference type="Pfam" id="PF13602">
    <property type="entry name" value="ADH_zinc_N_2"/>
    <property type="match status" value="1"/>
</dbReference>
<dbReference type="InterPro" id="IPR013154">
    <property type="entry name" value="ADH-like_N"/>
</dbReference>
<dbReference type="PANTHER" id="PTHR44013">
    <property type="entry name" value="ZINC-TYPE ALCOHOL DEHYDROGENASE-LIKE PROTEIN C16A3.02C"/>
    <property type="match status" value="1"/>
</dbReference>
<dbReference type="Pfam" id="PF08240">
    <property type="entry name" value="ADH_N"/>
    <property type="match status" value="1"/>
</dbReference>
<dbReference type="InterPro" id="IPR020843">
    <property type="entry name" value="ER"/>
</dbReference>
<dbReference type="CDD" id="cd05289">
    <property type="entry name" value="MDR_like_2"/>
    <property type="match status" value="1"/>
</dbReference>
<dbReference type="PANTHER" id="PTHR44013:SF1">
    <property type="entry name" value="ZINC-TYPE ALCOHOL DEHYDROGENASE-LIKE PROTEIN C16A3.02C"/>
    <property type="match status" value="1"/>
</dbReference>
<dbReference type="InterPro" id="IPR036291">
    <property type="entry name" value="NAD(P)-bd_dom_sf"/>
</dbReference>
<organism evidence="2">
    <name type="scientific">Pedococcus sp. KACC 23699</name>
    <dbReference type="NCBI Taxonomy" id="3149228"/>
    <lineage>
        <taxon>Bacteria</taxon>
        <taxon>Bacillati</taxon>
        <taxon>Actinomycetota</taxon>
        <taxon>Actinomycetes</taxon>
        <taxon>Micrococcales</taxon>
        <taxon>Intrasporangiaceae</taxon>
        <taxon>Pedococcus</taxon>
    </lineage>
</organism>
<dbReference type="Gene3D" id="3.90.180.10">
    <property type="entry name" value="Medium-chain alcohol dehydrogenases, catalytic domain"/>
    <property type="match status" value="1"/>
</dbReference>